<reference evidence="2 3" key="1">
    <citation type="submission" date="2018-11" db="EMBL/GenBank/DDBJ databases">
        <title>Sequencing the genomes of 1000 actinobacteria strains.</title>
        <authorList>
            <person name="Klenk H.-P."/>
        </authorList>
    </citation>
    <scope>NUCLEOTIDE SEQUENCE [LARGE SCALE GENOMIC DNA]</scope>
    <source>
        <strain evidence="2 3">DSM 44780</strain>
    </source>
</reference>
<organism evidence="2 3">
    <name type="scientific">Kitasatospora cineracea</name>
    <dbReference type="NCBI Taxonomy" id="88074"/>
    <lineage>
        <taxon>Bacteria</taxon>
        <taxon>Bacillati</taxon>
        <taxon>Actinomycetota</taxon>
        <taxon>Actinomycetes</taxon>
        <taxon>Kitasatosporales</taxon>
        <taxon>Streptomycetaceae</taxon>
        <taxon>Kitasatospora</taxon>
    </lineage>
</organism>
<feature type="domain" description="N-acetyltransferase" evidence="1">
    <location>
        <begin position="17"/>
        <end position="163"/>
    </location>
</feature>
<dbReference type="PANTHER" id="PTHR37817:SF1">
    <property type="entry name" value="N-ACETYLTRANSFERASE EIS"/>
    <property type="match status" value="1"/>
</dbReference>
<accession>A0A8G1XGH5</accession>
<dbReference type="Proteomes" id="UP000267408">
    <property type="component" value="Unassembled WGS sequence"/>
</dbReference>
<protein>
    <submittedName>
        <fullName evidence="2">Acetyltransferase (GNAT) family protein</fullName>
    </submittedName>
</protein>
<dbReference type="PANTHER" id="PTHR37817">
    <property type="entry name" value="N-ACETYLTRANSFERASE EIS"/>
    <property type="match status" value="1"/>
</dbReference>
<keyword evidence="2" id="KW-0808">Transferase</keyword>
<sequence>MTESTELTESQGFTAAAELAAAAWSGWPALQELGEAEDPFEVASVGGVWRPKDRHFGVHRDGRLVAHSGFVVAPVEVGGRRFEVAGIGGVLVSPHWRGHGLARAVVGAALDAARADGLEYAMLFCLPDRAPLYAHLGWTALPDPVTADQPEGPVAVALGAMWLGLVPGARWPEGGPARLRSLPF</sequence>
<evidence type="ECO:0000313" key="3">
    <source>
        <dbReference type="Proteomes" id="UP000267408"/>
    </source>
</evidence>
<dbReference type="AlphaFoldDB" id="A0A8G1XGH5"/>
<dbReference type="InterPro" id="IPR051554">
    <property type="entry name" value="Acetyltransferase_Eis"/>
</dbReference>
<evidence type="ECO:0000259" key="1">
    <source>
        <dbReference type="PROSITE" id="PS51186"/>
    </source>
</evidence>
<name>A0A8G1XGH5_9ACTN</name>
<dbReference type="OrthoDB" id="5122062at2"/>
<dbReference type="GO" id="GO:0030649">
    <property type="term" value="P:aminoglycoside antibiotic catabolic process"/>
    <property type="evidence" value="ECO:0007669"/>
    <property type="project" value="TreeGrafter"/>
</dbReference>
<dbReference type="Pfam" id="PF13527">
    <property type="entry name" value="Acetyltransf_9"/>
    <property type="match status" value="1"/>
</dbReference>
<comment type="caution">
    <text evidence="2">The sequence shown here is derived from an EMBL/GenBank/DDBJ whole genome shotgun (WGS) entry which is preliminary data.</text>
</comment>
<dbReference type="EMBL" id="RJVJ01000001">
    <property type="protein sequence ID" value="ROR45967.1"/>
    <property type="molecule type" value="Genomic_DNA"/>
</dbReference>
<dbReference type="InterPro" id="IPR016181">
    <property type="entry name" value="Acyl_CoA_acyltransferase"/>
</dbReference>
<evidence type="ECO:0000313" key="2">
    <source>
        <dbReference type="EMBL" id="ROR45967.1"/>
    </source>
</evidence>
<dbReference type="CDD" id="cd04301">
    <property type="entry name" value="NAT_SF"/>
    <property type="match status" value="1"/>
</dbReference>
<dbReference type="Gene3D" id="3.40.630.30">
    <property type="match status" value="1"/>
</dbReference>
<dbReference type="InterPro" id="IPR000182">
    <property type="entry name" value="GNAT_dom"/>
</dbReference>
<gene>
    <name evidence="2" type="ORF">EDD39_4220</name>
</gene>
<dbReference type="PROSITE" id="PS51186">
    <property type="entry name" value="GNAT"/>
    <property type="match status" value="1"/>
</dbReference>
<dbReference type="SUPFAM" id="SSF55729">
    <property type="entry name" value="Acyl-CoA N-acyltransferases (Nat)"/>
    <property type="match status" value="1"/>
</dbReference>
<dbReference type="RefSeq" id="WP_123558222.1">
    <property type="nucleotide sequence ID" value="NZ_RJVJ01000001.1"/>
</dbReference>
<dbReference type="GO" id="GO:0034069">
    <property type="term" value="F:aminoglycoside N-acetyltransferase activity"/>
    <property type="evidence" value="ECO:0007669"/>
    <property type="project" value="TreeGrafter"/>
</dbReference>
<proteinExistence type="predicted"/>